<keyword evidence="2" id="KW-0614">Plasmid</keyword>
<evidence type="ECO:0000313" key="2">
    <source>
        <dbReference type="EMBL" id="ABC46369.1"/>
    </source>
</evidence>
<sequence length="168" mass="18054">MYESSSHGKKLACRGGLFVFRADLATQRPRPCLDFVLFVVSIANTRHISFARTVGVSRRPVRIGRAFLCNSSLCHSLRYSPDDSPGWSPTSPLAFLSAPAHVSSRAAIWRACSSGRGSSDSSISNSSGSSFWRRRCRTAAKSPAHASRTSRTAVIASDKGTRAAPPPS</sequence>
<organism evidence="2 3">
    <name type="scientific">Salinibacter ruber (strain DSM 13855 / M31)</name>
    <dbReference type="NCBI Taxonomy" id="309807"/>
    <lineage>
        <taxon>Bacteria</taxon>
        <taxon>Pseudomonadati</taxon>
        <taxon>Rhodothermota</taxon>
        <taxon>Rhodothermia</taxon>
        <taxon>Rhodothermales</taxon>
        <taxon>Salinibacteraceae</taxon>
        <taxon>Salinibacter</taxon>
    </lineage>
</organism>
<protein>
    <submittedName>
        <fullName evidence="2">Uncharacterized protein</fullName>
    </submittedName>
</protein>
<accession>Q2RYJ9</accession>
<evidence type="ECO:0000256" key="1">
    <source>
        <dbReference type="SAM" id="MobiDB-lite"/>
    </source>
</evidence>
<evidence type="ECO:0000313" key="3">
    <source>
        <dbReference type="Proteomes" id="UP000008674"/>
    </source>
</evidence>
<gene>
    <name evidence="2" type="ordered locus">SRU_p0024</name>
</gene>
<dbReference type="AlphaFoldDB" id="Q2RYJ9"/>
<dbReference type="HOGENOM" id="CLU_1585337_0_0_10"/>
<name>Q2RYJ9_SALRD</name>
<geneLocation type="plasmid" evidence="2 3">
    <name>pSR35</name>
</geneLocation>
<dbReference type="Proteomes" id="UP000008674">
    <property type="component" value="Plasmid pSR35"/>
</dbReference>
<reference evidence="2 3" key="1">
    <citation type="journal article" date="2005" name="Proc. Natl. Acad. Sci. U.S.A.">
        <title>The genome of Salinibacter ruber: convergence and gene exchange among hyperhalophilic bacteria and archaea.</title>
        <authorList>
            <person name="Mongodin E.F."/>
            <person name="Nelson K.E."/>
            <person name="Daugherty S."/>
            <person name="Deboy R.T."/>
            <person name="Wister J."/>
            <person name="Khouri H."/>
            <person name="Weidman J."/>
            <person name="Walsh D.A."/>
            <person name="Papke R.T."/>
            <person name="Sanchez Perez G."/>
            <person name="Sharma A.K."/>
            <person name="Nesbo C.L."/>
            <person name="MacLeod D."/>
            <person name="Bapteste E."/>
            <person name="Doolittle W.F."/>
            <person name="Charlebois R.L."/>
            <person name="Legault B."/>
            <person name="Rodriguez-Valera F."/>
        </authorList>
    </citation>
    <scope>NUCLEOTIDE SEQUENCE [LARGE SCALE GENOMIC DNA]</scope>
    <source>
        <strain evidence="3">DSM 13855 / CECT 5946 / M31</strain>
        <plasmid evidence="3">pSR35</plasmid>
    </source>
</reference>
<dbReference type="KEGG" id="sru:SRU_p0024"/>
<keyword evidence="3" id="KW-1185">Reference proteome</keyword>
<dbReference type="EnsemblBacteria" id="ABC46369">
    <property type="protein sequence ID" value="ABC46369"/>
    <property type="gene ID" value="SRU_p0024"/>
</dbReference>
<dbReference type="EMBL" id="CP000160">
    <property type="protein sequence ID" value="ABC46369.1"/>
    <property type="molecule type" value="Genomic_DNA"/>
</dbReference>
<feature type="region of interest" description="Disordered" evidence="1">
    <location>
        <begin position="139"/>
        <end position="168"/>
    </location>
</feature>
<proteinExistence type="predicted"/>